<dbReference type="PRINTS" id="PR00681">
    <property type="entry name" value="RIBOSOMALS1"/>
</dbReference>
<dbReference type="Gene3D" id="2.40.50.140">
    <property type="entry name" value="Nucleic acid-binding proteins"/>
    <property type="match status" value="2"/>
</dbReference>
<dbReference type="GO" id="GO:0006412">
    <property type="term" value="P:translation"/>
    <property type="evidence" value="ECO:0007669"/>
    <property type="project" value="TreeGrafter"/>
</dbReference>
<dbReference type="Pfam" id="PF00575">
    <property type="entry name" value="S1"/>
    <property type="match status" value="1"/>
</dbReference>
<evidence type="ECO:0000256" key="3">
    <source>
        <dbReference type="ARBA" id="ARBA00023274"/>
    </source>
</evidence>
<comment type="caution">
    <text evidence="6">The sequence shown here is derived from an EMBL/GenBank/DDBJ whole genome shotgun (WGS) entry which is preliminary data.</text>
</comment>
<dbReference type="SUPFAM" id="SSF50249">
    <property type="entry name" value="Nucleic acid-binding proteins"/>
    <property type="match status" value="2"/>
</dbReference>
<dbReference type="PROSITE" id="PS50126">
    <property type="entry name" value="S1"/>
    <property type="match status" value="3"/>
</dbReference>
<dbReference type="PANTHER" id="PTHR10724:SF7">
    <property type="entry name" value="SMALL RIBOSOMAL SUBUNIT PROTEIN BS1C"/>
    <property type="match status" value="1"/>
</dbReference>
<dbReference type="InterPro" id="IPR012340">
    <property type="entry name" value="NA-bd_OB-fold"/>
</dbReference>
<dbReference type="InterPro" id="IPR035104">
    <property type="entry name" value="Ribosomal_protein_S1-like"/>
</dbReference>
<feature type="domain" description="S1 motif" evidence="5">
    <location>
        <begin position="210"/>
        <end position="229"/>
    </location>
</feature>
<evidence type="ECO:0000313" key="7">
    <source>
        <dbReference type="Proteomes" id="UP000650524"/>
    </source>
</evidence>
<gene>
    <name evidence="6" type="ORF">H8E19_01190</name>
</gene>
<dbReference type="Proteomes" id="UP000650524">
    <property type="component" value="Unassembled WGS sequence"/>
</dbReference>
<feature type="domain" description="S1 motif" evidence="5">
    <location>
        <begin position="42"/>
        <end position="106"/>
    </location>
</feature>
<reference evidence="6 7" key="1">
    <citation type="submission" date="2020-08" db="EMBL/GenBank/DDBJ databases">
        <title>Bridging the membrane lipid divide: bacteria of the FCB group superphylum have the potential to synthesize archaeal ether lipids.</title>
        <authorList>
            <person name="Villanueva L."/>
            <person name="Von Meijenfeldt F.A.B."/>
            <person name="Westbye A.B."/>
            <person name="Yadav S."/>
            <person name="Hopmans E.C."/>
            <person name="Dutilh B.E."/>
            <person name="Sinninghe Damste J.S."/>
        </authorList>
    </citation>
    <scope>NUCLEOTIDE SEQUENCE [LARGE SCALE GENOMIC DNA]</scope>
    <source>
        <strain evidence="6">NIOZ-UU27</strain>
    </source>
</reference>
<proteinExistence type="inferred from homology"/>
<keyword evidence="3" id="KW-0687">Ribonucleoprotein</keyword>
<name>A0A8J6MWW6_9DELT</name>
<comment type="similarity">
    <text evidence="1">Belongs to the bacterial ribosomal protein bS1 family.</text>
</comment>
<dbReference type="AlphaFoldDB" id="A0A8J6MWW6"/>
<evidence type="ECO:0000259" key="5">
    <source>
        <dbReference type="PROSITE" id="PS50126"/>
    </source>
</evidence>
<dbReference type="PANTHER" id="PTHR10724">
    <property type="entry name" value="30S RIBOSOMAL PROTEIN S1"/>
    <property type="match status" value="1"/>
</dbReference>
<dbReference type="GO" id="GO:0003729">
    <property type="term" value="F:mRNA binding"/>
    <property type="evidence" value="ECO:0007669"/>
    <property type="project" value="TreeGrafter"/>
</dbReference>
<feature type="non-terminal residue" evidence="6">
    <location>
        <position position="229"/>
    </location>
</feature>
<keyword evidence="2" id="KW-0689">Ribosomal protein</keyword>
<dbReference type="InterPro" id="IPR003029">
    <property type="entry name" value="S1_domain"/>
</dbReference>
<sequence>MSDDVFEEAAREQPGDQNDEEESFAELFESYSEGMNEDVQVGDKVKGAIISIGKDSVFVDTGTRTDGFVDKTELLDEEGQFTFEEGDILELYAVAVTGTEIRLSKAISGIGGAELLRDAFENAIPVEGRVKAVIKGGFQVEVAQRRAFCPISQIDLHYVENPEEYLEQAYEFLITEFDEEGRNIVLSRRKLLDRALEKVRESFYAKLVVGDLMEGRVTKLMPFGAFVEL</sequence>
<protein>
    <submittedName>
        <fullName evidence="6">S1 RNA-binding domain-containing protein</fullName>
    </submittedName>
</protein>
<dbReference type="GO" id="GO:0022627">
    <property type="term" value="C:cytosolic small ribosomal subunit"/>
    <property type="evidence" value="ECO:0007669"/>
    <property type="project" value="TreeGrafter"/>
</dbReference>
<organism evidence="6 7">
    <name type="scientific">Candidatus Desulfacyla euxinica</name>
    <dbReference type="NCBI Taxonomy" id="2841693"/>
    <lineage>
        <taxon>Bacteria</taxon>
        <taxon>Deltaproteobacteria</taxon>
        <taxon>Candidatus Desulfacyla</taxon>
    </lineage>
</organism>
<evidence type="ECO:0000256" key="1">
    <source>
        <dbReference type="ARBA" id="ARBA00006767"/>
    </source>
</evidence>
<accession>A0A8J6MWW6</accession>
<dbReference type="SMART" id="SM00316">
    <property type="entry name" value="S1"/>
    <property type="match status" value="2"/>
</dbReference>
<feature type="domain" description="S1 motif" evidence="5">
    <location>
        <begin position="123"/>
        <end position="189"/>
    </location>
</feature>
<evidence type="ECO:0000256" key="4">
    <source>
        <dbReference type="SAM" id="MobiDB-lite"/>
    </source>
</evidence>
<evidence type="ECO:0000313" key="6">
    <source>
        <dbReference type="EMBL" id="MBC8175990.1"/>
    </source>
</evidence>
<dbReference type="CDD" id="cd04465">
    <property type="entry name" value="S1_RPS1_repeat_ec2_hs2"/>
    <property type="match status" value="1"/>
</dbReference>
<feature type="region of interest" description="Disordered" evidence="4">
    <location>
        <begin position="1"/>
        <end position="23"/>
    </location>
</feature>
<dbReference type="InterPro" id="IPR050437">
    <property type="entry name" value="Ribos_protein_bS1-like"/>
</dbReference>
<dbReference type="GO" id="GO:0003735">
    <property type="term" value="F:structural constituent of ribosome"/>
    <property type="evidence" value="ECO:0007669"/>
    <property type="project" value="TreeGrafter"/>
</dbReference>
<dbReference type="EMBL" id="JACNJD010000067">
    <property type="protein sequence ID" value="MBC8175990.1"/>
    <property type="molecule type" value="Genomic_DNA"/>
</dbReference>
<evidence type="ECO:0000256" key="2">
    <source>
        <dbReference type="ARBA" id="ARBA00022980"/>
    </source>
</evidence>